<dbReference type="InterPro" id="IPR036388">
    <property type="entry name" value="WH-like_DNA-bd_sf"/>
</dbReference>
<comment type="caution">
    <text evidence="2">The sequence shown here is derived from an EMBL/GenBank/DDBJ whole genome shotgun (WGS) entry which is preliminary data.</text>
</comment>
<gene>
    <name evidence="2" type="ORF">HLH48_14525</name>
</gene>
<dbReference type="SUPFAM" id="SSF46785">
    <property type="entry name" value="Winged helix' DNA-binding domain"/>
    <property type="match status" value="1"/>
</dbReference>
<dbReference type="GO" id="GO:0003700">
    <property type="term" value="F:DNA-binding transcription factor activity"/>
    <property type="evidence" value="ECO:0007669"/>
    <property type="project" value="InterPro"/>
</dbReference>
<evidence type="ECO:0000313" key="2">
    <source>
        <dbReference type="EMBL" id="MBB2161371.1"/>
    </source>
</evidence>
<dbReference type="PANTHER" id="PTHR18964:SF149">
    <property type="entry name" value="BIFUNCTIONAL UDP-N-ACETYLGLUCOSAMINE 2-EPIMERASE_N-ACETYLMANNOSAMINE KINASE"/>
    <property type="match status" value="1"/>
</dbReference>
<name>A0A7W4IED6_9PROT</name>
<comment type="similarity">
    <text evidence="1">Belongs to the ROK (NagC/XylR) family.</text>
</comment>
<dbReference type="Gene3D" id="3.30.420.40">
    <property type="match status" value="2"/>
</dbReference>
<dbReference type="InterPro" id="IPR000600">
    <property type="entry name" value="ROK"/>
</dbReference>
<dbReference type="Pfam" id="PF00480">
    <property type="entry name" value="ROK"/>
    <property type="match status" value="1"/>
</dbReference>
<reference evidence="2 3" key="1">
    <citation type="submission" date="2020-04" db="EMBL/GenBank/DDBJ databases">
        <title>Description of novel Gluconacetobacter.</title>
        <authorList>
            <person name="Sombolestani A."/>
        </authorList>
    </citation>
    <scope>NUCLEOTIDE SEQUENCE [LARGE SCALE GENOMIC DNA]</scope>
    <source>
        <strain evidence="2 3">LMG 19747</strain>
    </source>
</reference>
<dbReference type="Gene3D" id="1.10.10.10">
    <property type="entry name" value="Winged helix-like DNA-binding domain superfamily/Winged helix DNA-binding domain"/>
    <property type="match status" value="1"/>
</dbReference>
<sequence length="379" mass="39674">MLSTGHYLILSSLSRNGPESRSELALRLGMSKAAVSGLVRDLLKQDILCEQAPVHGSGRPSVPLAVRAEAAWLIGISLQDDPAIVVLTDLHGTVHDRMELPRHADLDTCVAALCAAIGQLREGLGTARGDLSGVGVALPGFVANDRQTCLACTALGWRDVDIGGLLSKRTGLPTWIENDANALILGEQLFGTLRSSPDFSVIFISHGIGCATIVNGRLLRGSAGGAGEMSHAPIVTDMAHALPCRCGNRGCLETVASLLAIGNAARRAGLPAGIGELARLAAAGQPEALSILHHAGASMGLATAHLIQLVDPSHVVVMLDPQLRDGIYGHALQRETESHILRRPASRGMILFRDFEPDSFASGAASLAARYFIFGPDGV</sequence>
<dbReference type="EMBL" id="JABEQJ010000019">
    <property type="protein sequence ID" value="MBB2161371.1"/>
    <property type="molecule type" value="Genomic_DNA"/>
</dbReference>
<dbReference type="PANTHER" id="PTHR18964">
    <property type="entry name" value="ROK (REPRESSOR, ORF, KINASE) FAMILY"/>
    <property type="match status" value="1"/>
</dbReference>
<proteinExistence type="inferred from homology"/>
<dbReference type="Pfam" id="PF13412">
    <property type="entry name" value="HTH_24"/>
    <property type="match status" value="1"/>
</dbReference>
<dbReference type="InterPro" id="IPR036390">
    <property type="entry name" value="WH_DNA-bd_sf"/>
</dbReference>
<dbReference type="Proteomes" id="UP000589085">
    <property type="component" value="Unassembled WGS sequence"/>
</dbReference>
<dbReference type="AlphaFoldDB" id="A0A7W4IED6"/>
<dbReference type="InterPro" id="IPR043129">
    <property type="entry name" value="ATPase_NBD"/>
</dbReference>
<organism evidence="2 3">
    <name type="scientific">Gluconacetobacter sacchari</name>
    <dbReference type="NCBI Taxonomy" id="92759"/>
    <lineage>
        <taxon>Bacteria</taxon>
        <taxon>Pseudomonadati</taxon>
        <taxon>Pseudomonadota</taxon>
        <taxon>Alphaproteobacteria</taxon>
        <taxon>Acetobacterales</taxon>
        <taxon>Acetobacteraceae</taxon>
        <taxon>Gluconacetobacter</taxon>
    </lineage>
</organism>
<protein>
    <submittedName>
        <fullName evidence="2">ROK family transcriptional regulator</fullName>
    </submittedName>
</protein>
<accession>A0A7W4IED6</accession>
<evidence type="ECO:0000256" key="1">
    <source>
        <dbReference type="ARBA" id="ARBA00006479"/>
    </source>
</evidence>
<evidence type="ECO:0000313" key="3">
    <source>
        <dbReference type="Proteomes" id="UP000589085"/>
    </source>
</evidence>
<dbReference type="SUPFAM" id="SSF53067">
    <property type="entry name" value="Actin-like ATPase domain"/>
    <property type="match status" value="1"/>
</dbReference>
<dbReference type="RefSeq" id="WP_182998202.1">
    <property type="nucleotide sequence ID" value="NZ_JABEQJ010000019.1"/>
</dbReference>